<proteinExistence type="predicted"/>
<dbReference type="KEGG" id="pje:CRM71_06430"/>
<dbReference type="RefSeq" id="WP_089366487.1">
    <property type="nucleotide sequence ID" value="NZ_CP023863.1"/>
</dbReference>
<accession>A0A2K9HH36</accession>
<dbReference type="GeneID" id="94029048"/>
<dbReference type="Proteomes" id="UP000198427">
    <property type="component" value="Unassembled WGS sequence"/>
</dbReference>
<name>A0A2K9HH36_9BACT</name>
<dbReference type="OrthoDB" id="1079049at2"/>
<organism evidence="1 2">
    <name type="scientific">Prevotella jejuni</name>
    <dbReference type="NCBI Taxonomy" id="1177574"/>
    <lineage>
        <taxon>Bacteria</taxon>
        <taxon>Pseudomonadati</taxon>
        <taxon>Bacteroidota</taxon>
        <taxon>Bacteroidia</taxon>
        <taxon>Bacteroidales</taxon>
        <taxon>Prevotellaceae</taxon>
        <taxon>Prevotella</taxon>
    </lineage>
</organism>
<dbReference type="AlphaFoldDB" id="A0A2K9HH36"/>
<dbReference type="PROSITE" id="PS51257">
    <property type="entry name" value="PROKAR_LIPOPROTEIN"/>
    <property type="match status" value="1"/>
</dbReference>
<sequence length="569" mass="63107">MTEMKNFFSIICMLAAMLTISCSNDDVVNNTANKVNAAKDIKFEISFSDYNTDDTISHGTRATIDSQVQKTQIVPMGEMMYAEVSLQRDTTKTINKVGKAMTRALTNGTYTIYAYQGTSLKGTLKGTVTSNVFTPTSSNEEIGLEPGTYTFVCCNEKVQVNGETWSIDRSDVENARIGIAKNVVITPTPRKQKVAFQMKHVGSRVKVVMQTDGFPPRDVTGNFSSTLNIPSKINFNTSTQTYAVAGTVPFTDNITFTYTTGTSWTNAPTAPEGWNDYYYFLPKTNGANLKFTITGGTAYRLPITGRSVTFPALASMSSNDSYRLVMKVHYNYIYLFSDGTTGQKTDANFSSKTPIAVVVSRSKRIAAAIKDIDPSAISNFKWGKDNVVTTNTASATLSDHLSDLKGYEYTYSTTYSTDGIIKGNDAINYPAFYAAAHYDAGVPITGANIGKWYLPSIGEWNLYFKNLVYLINEDVDYVEKPAPGSLNEMFYPDTYALKFTSQRSKGAGKSLYASSSELSTSQYYAYCYENFKNEYMGGWSMLHMFARNYVVQGNKSSDSRMFVRPFVHY</sequence>
<gene>
    <name evidence="1" type="ORF">SAMN06265364_1199</name>
</gene>
<comment type="caution">
    <text evidence="1">The sequence shown here is derived from an EMBL/GenBank/DDBJ whole genome shotgun (WGS) entry which is preliminary data.</text>
</comment>
<keyword evidence="2" id="KW-1185">Reference proteome</keyword>
<evidence type="ECO:0000313" key="2">
    <source>
        <dbReference type="Proteomes" id="UP000198427"/>
    </source>
</evidence>
<protein>
    <submittedName>
        <fullName evidence="1">Uncharacterized protein</fullName>
    </submittedName>
</protein>
<evidence type="ECO:0000313" key="1">
    <source>
        <dbReference type="EMBL" id="SNR91549.1"/>
    </source>
</evidence>
<reference evidence="1 2" key="1">
    <citation type="submission" date="2017-06" db="EMBL/GenBank/DDBJ databases">
        <authorList>
            <person name="Varghese N."/>
            <person name="Submissions S."/>
        </authorList>
    </citation>
    <scope>NUCLEOTIDE SEQUENCE [LARGE SCALE GENOMIC DNA]</scope>
    <source>
        <strain evidence="1 2">DSM 26989</strain>
    </source>
</reference>
<dbReference type="EMBL" id="FZNZ01000019">
    <property type="protein sequence ID" value="SNR91549.1"/>
    <property type="molecule type" value="Genomic_DNA"/>
</dbReference>